<feature type="compositionally biased region" description="Low complexity" evidence="16">
    <location>
        <begin position="436"/>
        <end position="453"/>
    </location>
</feature>
<feature type="compositionally biased region" description="Pro residues" evidence="16">
    <location>
        <begin position="507"/>
        <end position="516"/>
    </location>
</feature>
<feature type="compositionally biased region" description="Basic and acidic residues" evidence="16">
    <location>
        <begin position="793"/>
        <end position="805"/>
    </location>
</feature>
<evidence type="ECO:0000256" key="2">
    <source>
        <dbReference type="ARBA" id="ARBA00004435"/>
    </source>
</evidence>
<evidence type="ECO:0000313" key="19">
    <source>
        <dbReference type="Ensembl" id="ENSORLP00015026897.1"/>
    </source>
</evidence>
<dbReference type="Pfam" id="PF21319">
    <property type="entry name" value="zf-FCS_1"/>
    <property type="match status" value="1"/>
</dbReference>
<feature type="compositionally biased region" description="Polar residues" evidence="16">
    <location>
        <begin position="857"/>
        <end position="866"/>
    </location>
</feature>
<dbReference type="PANTHER" id="PTHR12002">
    <property type="entry name" value="CLAUDIN"/>
    <property type="match status" value="1"/>
</dbReference>
<reference evidence="19 20" key="2">
    <citation type="submission" date="2017-04" db="EMBL/GenBank/DDBJ databases">
        <title>CpG methylation of centromeres and impact of large insertions on vertebrate speciation.</title>
        <authorList>
            <person name="Ichikawa K."/>
            <person name="Yoshimura J."/>
            <person name="Morishita S."/>
        </authorList>
    </citation>
    <scope>NUCLEOTIDE SEQUENCE</scope>
    <source>
        <strain evidence="19 20">HSOK</strain>
    </source>
</reference>
<feature type="transmembrane region" description="Helical" evidence="17">
    <location>
        <begin position="1164"/>
        <end position="1186"/>
    </location>
</feature>
<dbReference type="Proteomes" id="UP000265200">
    <property type="component" value="Chromosome 20"/>
</dbReference>
<keyword evidence="11" id="KW-0965">Cell junction</keyword>
<feature type="compositionally biased region" description="Polar residues" evidence="16">
    <location>
        <begin position="277"/>
        <end position="287"/>
    </location>
</feature>
<feature type="compositionally biased region" description="Basic and acidic residues" evidence="16">
    <location>
        <begin position="706"/>
        <end position="720"/>
    </location>
</feature>
<organism evidence="19 20">
    <name type="scientific">Oryzias latipes</name>
    <name type="common">Japanese rice fish</name>
    <name type="synonym">Japanese killifish</name>
    <dbReference type="NCBI Taxonomy" id="8090"/>
    <lineage>
        <taxon>Eukaryota</taxon>
        <taxon>Metazoa</taxon>
        <taxon>Chordata</taxon>
        <taxon>Craniata</taxon>
        <taxon>Vertebrata</taxon>
        <taxon>Euteleostomi</taxon>
        <taxon>Actinopterygii</taxon>
        <taxon>Neopterygii</taxon>
        <taxon>Teleostei</taxon>
        <taxon>Neoteleostei</taxon>
        <taxon>Acanthomorphata</taxon>
        <taxon>Ovalentaria</taxon>
        <taxon>Atherinomorphae</taxon>
        <taxon>Beloniformes</taxon>
        <taxon>Adrianichthyidae</taxon>
        <taxon>Oryziinae</taxon>
        <taxon>Oryzias</taxon>
    </lineage>
</organism>
<reference evidence="19" key="3">
    <citation type="submission" date="2025-08" db="UniProtKB">
        <authorList>
            <consortium name="Ensembl"/>
        </authorList>
    </citation>
    <scope>IDENTIFICATION</scope>
    <source>
        <strain evidence="19">HSOK</strain>
    </source>
</reference>
<feature type="compositionally biased region" description="Polar residues" evidence="16">
    <location>
        <begin position="541"/>
        <end position="554"/>
    </location>
</feature>
<feature type="compositionally biased region" description="Low complexity" evidence="16">
    <location>
        <begin position="388"/>
        <end position="399"/>
    </location>
</feature>
<protein>
    <recommendedName>
        <fullName evidence="18">FCS-type domain-containing protein</fullName>
    </recommendedName>
</protein>
<name>A0A3P9J3S0_ORYLA</name>
<dbReference type="GO" id="GO:0008270">
    <property type="term" value="F:zinc ion binding"/>
    <property type="evidence" value="ECO:0007669"/>
    <property type="project" value="UniProtKB-KW"/>
</dbReference>
<dbReference type="GO" id="GO:0005198">
    <property type="term" value="F:structural molecule activity"/>
    <property type="evidence" value="ECO:0007669"/>
    <property type="project" value="InterPro"/>
</dbReference>
<dbReference type="InterPro" id="IPR012313">
    <property type="entry name" value="Znf_FCS"/>
</dbReference>
<dbReference type="GO" id="GO:0005634">
    <property type="term" value="C:nucleus"/>
    <property type="evidence" value="ECO:0007669"/>
    <property type="project" value="UniProtKB-SubCell"/>
</dbReference>
<evidence type="ECO:0000256" key="7">
    <source>
        <dbReference type="ARBA" id="ARBA00022692"/>
    </source>
</evidence>
<comment type="subcellular location">
    <subcellularLocation>
        <location evidence="2">Cell junction</location>
        <location evidence="2">Tight junction</location>
    </subcellularLocation>
    <subcellularLocation>
        <location evidence="3">Cell membrane</location>
        <topology evidence="3">Multi-pass membrane protein</topology>
    </subcellularLocation>
    <subcellularLocation>
        <location evidence="1">Nucleus</location>
    </subcellularLocation>
</comment>
<evidence type="ECO:0000256" key="9">
    <source>
        <dbReference type="ARBA" id="ARBA00022771"/>
    </source>
</evidence>
<dbReference type="InterPro" id="IPR038603">
    <property type="entry name" value="Znf_FCS_sf"/>
</dbReference>
<evidence type="ECO:0000256" key="12">
    <source>
        <dbReference type="ARBA" id="ARBA00022989"/>
    </source>
</evidence>
<reference evidence="19" key="4">
    <citation type="submission" date="2025-09" db="UniProtKB">
        <authorList>
            <consortium name="Ensembl"/>
        </authorList>
    </citation>
    <scope>IDENTIFICATION</scope>
    <source>
        <strain evidence="19">HSOK</strain>
    </source>
</reference>
<keyword evidence="12 17" id="KW-1133">Transmembrane helix</keyword>
<feature type="compositionally biased region" description="Low complexity" evidence="16">
    <location>
        <begin position="319"/>
        <end position="338"/>
    </location>
</feature>
<feature type="compositionally biased region" description="Polar residues" evidence="16">
    <location>
        <begin position="649"/>
        <end position="669"/>
    </location>
</feature>
<keyword evidence="8" id="KW-0479">Metal-binding</keyword>
<feature type="transmembrane region" description="Helical" evidence="17">
    <location>
        <begin position="1086"/>
        <end position="1104"/>
    </location>
</feature>
<evidence type="ECO:0000256" key="15">
    <source>
        <dbReference type="PROSITE-ProRule" id="PRU00367"/>
    </source>
</evidence>
<dbReference type="PRINTS" id="PR01077">
    <property type="entry name" value="CLAUDIN"/>
</dbReference>
<keyword evidence="10" id="KW-0862">Zinc</keyword>
<feature type="compositionally biased region" description="Low complexity" evidence="16">
    <location>
        <begin position="180"/>
        <end position="234"/>
    </location>
</feature>
<feature type="region of interest" description="Disordered" evidence="16">
    <location>
        <begin position="504"/>
        <end position="818"/>
    </location>
</feature>
<dbReference type="AlphaFoldDB" id="A0A3P9J3S0"/>
<feature type="compositionally biased region" description="Polar residues" evidence="16">
    <location>
        <begin position="235"/>
        <end position="249"/>
    </location>
</feature>
<evidence type="ECO:0000256" key="4">
    <source>
        <dbReference type="ARBA" id="ARBA00008295"/>
    </source>
</evidence>
<accession>A0A3P9J3S0</accession>
<feature type="compositionally biased region" description="Pro residues" evidence="16">
    <location>
        <begin position="365"/>
        <end position="387"/>
    </location>
</feature>
<feature type="compositionally biased region" description="Acidic residues" evidence="16">
    <location>
        <begin position="1015"/>
        <end position="1025"/>
    </location>
</feature>
<feature type="domain" description="FCS-type" evidence="18">
    <location>
        <begin position="902"/>
        <end position="936"/>
    </location>
</feature>
<evidence type="ECO:0000256" key="13">
    <source>
        <dbReference type="ARBA" id="ARBA00023136"/>
    </source>
</evidence>
<dbReference type="InterPro" id="IPR006187">
    <property type="entry name" value="Claudin"/>
</dbReference>
<feature type="compositionally biased region" description="Basic and acidic residues" evidence="16">
    <location>
        <begin position="985"/>
        <end position="995"/>
    </location>
</feature>
<feature type="region of interest" description="Disordered" evidence="16">
    <location>
        <begin position="319"/>
        <end position="455"/>
    </location>
</feature>
<evidence type="ECO:0000313" key="20">
    <source>
        <dbReference type="Proteomes" id="UP000265200"/>
    </source>
</evidence>
<feature type="compositionally biased region" description="Polar residues" evidence="16">
    <location>
        <begin position="755"/>
        <end position="765"/>
    </location>
</feature>
<feature type="compositionally biased region" description="Basic and acidic residues" evidence="16">
    <location>
        <begin position="674"/>
        <end position="684"/>
    </location>
</feature>
<dbReference type="GO" id="GO:0005923">
    <property type="term" value="C:bicellular tight junction"/>
    <property type="evidence" value="ECO:0007669"/>
    <property type="project" value="UniProtKB-SubCell"/>
</dbReference>
<evidence type="ECO:0000256" key="8">
    <source>
        <dbReference type="ARBA" id="ARBA00022723"/>
    </source>
</evidence>
<feature type="region of interest" description="Disordered" evidence="16">
    <location>
        <begin position="856"/>
        <end position="901"/>
    </location>
</feature>
<keyword evidence="5" id="KW-0796">Tight junction</keyword>
<keyword evidence="6" id="KW-1003">Cell membrane</keyword>
<dbReference type="Pfam" id="PF00822">
    <property type="entry name" value="PMP22_Claudin"/>
    <property type="match status" value="1"/>
</dbReference>
<proteinExistence type="inferred from homology"/>
<feature type="transmembrane region" description="Helical" evidence="17">
    <location>
        <begin position="1125"/>
        <end position="1144"/>
    </location>
</feature>
<feature type="compositionally biased region" description="Pro residues" evidence="16">
    <location>
        <begin position="95"/>
        <end position="107"/>
    </location>
</feature>
<dbReference type="Ensembl" id="ENSORLT00015001710.1">
    <property type="protein sequence ID" value="ENSORLP00015026897.1"/>
    <property type="gene ID" value="ENSORLG00015008726.1"/>
</dbReference>
<feature type="compositionally biased region" description="Basic and acidic residues" evidence="16">
    <location>
        <begin position="575"/>
        <end position="602"/>
    </location>
</feature>
<feature type="compositionally biased region" description="Polar residues" evidence="16">
    <location>
        <begin position="562"/>
        <end position="574"/>
    </location>
</feature>
<feature type="region of interest" description="Disordered" evidence="16">
    <location>
        <begin position="949"/>
        <end position="969"/>
    </location>
</feature>
<feature type="region of interest" description="Disordered" evidence="16">
    <location>
        <begin position="984"/>
        <end position="1061"/>
    </location>
</feature>
<evidence type="ECO:0000256" key="11">
    <source>
        <dbReference type="ARBA" id="ARBA00022949"/>
    </source>
</evidence>
<dbReference type="Gene3D" id="3.30.60.160">
    <property type="match status" value="1"/>
</dbReference>
<comment type="similarity">
    <text evidence="4">Belongs to the claudin family.</text>
</comment>
<feature type="compositionally biased region" description="Pro residues" evidence="16">
    <location>
        <begin position="743"/>
        <end position="754"/>
    </location>
</feature>
<keyword evidence="13 17" id="KW-0472">Membrane</keyword>
<evidence type="ECO:0000256" key="16">
    <source>
        <dbReference type="SAM" id="MobiDB-lite"/>
    </source>
</evidence>
<feature type="region of interest" description="Disordered" evidence="16">
    <location>
        <begin position="80"/>
        <end position="288"/>
    </location>
</feature>
<evidence type="ECO:0000256" key="5">
    <source>
        <dbReference type="ARBA" id="ARBA00022427"/>
    </source>
</evidence>
<evidence type="ECO:0000256" key="3">
    <source>
        <dbReference type="ARBA" id="ARBA00004651"/>
    </source>
</evidence>
<keyword evidence="9 15" id="KW-0863">Zinc-finger</keyword>
<evidence type="ECO:0000259" key="18">
    <source>
        <dbReference type="PROSITE" id="PS51024"/>
    </source>
</evidence>
<reference key="1">
    <citation type="journal article" date="2007" name="Nature">
        <title>The medaka draft genome and insights into vertebrate genome evolution.</title>
        <authorList>
            <person name="Kasahara M."/>
            <person name="Naruse K."/>
            <person name="Sasaki S."/>
            <person name="Nakatani Y."/>
            <person name="Qu W."/>
            <person name="Ahsan B."/>
            <person name="Yamada T."/>
            <person name="Nagayasu Y."/>
            <person name="Doi K."/>
            <person name="Kasai Y."/>
            <person name="Jindo T."/>
            <person name="Kobayashi D."/>
            <person name="Shimada A."/>
            <person name="Toyoda A."/>
            <person name="Kuroki Y."/>
            <person name="Fujiyama A."/>
            <person name="Sasaki T."/>
            <person name="Shimizu A."/>
            <person name="Asakawa S."/>
            <person name="Shimizu N."/>
            <person name="Hashimoto S."/>
            <person name="Yang J."/>
            <person name="Lee Y."/>
            <person name="Matsushima K."/>
            <person name="Sugano S."/>
            <person name="Sakaizumi M."/>
            <person name="Narita T."/>
            <person name="Ohishi K."/>
            <person name="Haga S."/>
            <person name="Ohta F."/>
            <person name="Nomoto H."/>
            <person name="Nogata K."/>
            <person name="Morishita T."/>
            <person name="Endo T."/>
            <person name="Shin-I T."/>
            <person name="Takeda H."/>
            <person name="Morishita S."/>
            <person name="Kohara Y."/>
        </authorList>
    </citation>
    <scope>NUCLEOTIDE SEQUENCE [LARGE SCALE GENOMIC DNA]</scope>
    <source>
        <strain>Hd-rR</strain>
    </source>
</reference>
<sequence>MLLKGNGRVKVFTGCVSLQPTGDMFRVCPAFAQQWPVQQPILRVKKNGRKLRVWMTAVTLRHTLQSSPALMMDKELQIQSEQATNGTSPQAKPDPSTPATPTPPRLTPNPMLLDSPAPMLTPITSSPPPPLTPAPSLSAAHRPKTAASALSPHVLVPAPPKLTSTTTPALRTYSRPILPSPTSASKTSPSTQSCTSPLLPPSSSSSPAAPTTSSALLSSSSSSLSNTSTKTSTSMTNGNSRPGSTSTPITPFHTPASPPGRQVSQAHPVGSPGPVRANQSTPVRQRVSQQTLLLGKGLKGSGQDQVLLRAQMLILTSAMRPAPSSSSSSVPSSNPASAQLQSLTLRPSLPGTLTIPPTLRLKPPSSIPPPLSRPNTPLFPPLRPRPQPSTTATESPTTPNRHLPVPPPTLYSPVRAVPLKPRLHSPNSHRVASPRQSAPLQPIAAAPSSQAPPISRPLKSCPLTQTMLGPGQSQHRPLSVNNHFECSPSAARQLQIIALSSGRQPVVVPPPAPPAVESPDLSSQSKRTVSAEDRIPLPLNSLPSKPTSPQTSRPALQILASHLSQAGPQTLTQRGESKGSDEQEEKSKRMKTEAKDEGKMTKDMQVGTGDQREKLEAEVSQAEDPMEVTEDGKQDPERRMREQEEETPMDQSENLSTQVLLQHQTTTPVPTLESVKDSREEIKPPPDPIQEAQPEQEVSVQNQRLPEPHRDLQPVSHEDFCENMSTQSDNQSALSSLSSQSPPSSPFLTPPAENPTPTLLPQSDQPADLRVPQPKVQKVSKPTPDSQLAAETEVEHLDQSEHESESFDQSLSSPWEPRPWPEGRKVLTHLVEGFVIQEGLQPFPVNRSSLLVPEQVTKPQEVNGTNGRAALPETDTTKQRENSTDSEEDGGGDTDNAGTRAGHRDRTVLHCQFCGKRGHAHNFMRSKRFCSTSCARGFNVRLTKRLRALSAGSRSERPRPALNRAESVPGKPLLLRLPRNLWSAGRREKEGKEKSGAAAEQPDKEVEDLGGFRGEEDDDGPEEDPAVAMTARIDHRAARRPRRASAPAVTTSTPSTTFRPAPSQWSVEEVTAFIHTLPAYILTSRALMICACMLGLPAMLLVLVSMNCMRLPNDNPTIKKRRAQVGGFLFIIMAVFGTISTIWFPIGAHKEHNIMSFGFSLYTGWAGCGLCLLAGIVILCFVIPVVGTMTRDNSFYYSRQGGTAVPLDQPTNHARSERV</sequence>
<keyword evidence="14" id="KW-0539">Nucleus</keyword>
<evidence type="ECO:0000256" key="6">
    <source>
        <dbReference type="ARBA" id="ARBA00022475"/>
    </source>
</evidence>
<evidence type="ECO:0000256" key="17">
    <source>
        <dbReference type="SAM" id="Phobius"/>
    </source>
</evidence>
<feature type="compositionally biased region" description="Low complexity" evidence="16">
    <location>
        <begin position="727"/>
        <end position="742"/>
    </location>
</feature>
<dbReference type="Gene3D" id="1.20.140.150">
    <property type="match status" value="1"/>
</dbReference>
<dbReference type="GO" id="GO:0005886">
    <property type="term" value="C:plasma membrane"/>
    <property type="evidence" value="ECO:0007669"/>
    <property type="project" value="UniProtKB-SubCell"/>
</dbReference>
<feature type="compositionally biased region" description="Basic and acidic residues" evidence="16">
    <location>
        <begin position="630"/>
        <end position="642"/>
    </location>
</feature>
<evidence type="ECO:0000256" key="14">
    <source>
        <dbReference type="ARBA" id="ARBA00023242"/>
    </source>
</evidence>
<keyword evidence="7 17" id="KW-0812">Transmembrane</keyword>
<feature type="compositionally biased region" description="Polar residues" evidence="16">
    <location>
        <begin position="80"/>
        <end position="90"/>
    </location>
</feature>
<dbReference type="PROSITE" id="PS51024">
    <property type="entry name" value="ZF_FCS"/>
    <property type="match status" value="1"/>
</dbReference>
<feature type="compositionally biased region" description="Low complexity" evidence="16">
    <location>
        <begin position="1044"/>
        <end position="1061"/>
    </location>
</feature>
<evidence type="ECO:0000256" key="1">
    <source>
        <dbReference type="ARBA" id="ARBA00004123"/>
    </source>
</evidence>
<dbReference type="InterPro" id="IPR004031">
    <property type="entry name" value="PMP22/EMP/MP20/Claudin"/>
</dbReference>
<evidence type="ECO:0000256" key="10">
    <source>
        <dbReference type="ARBA" id="ARBA00022833"/>
    </source>
</evidence>